<reference evidence="1" key="1">
    <citation type="submission" date="2014-11" db="EMBL/GenBank/DDBJ databases">
        <authorList>
            <person name="Amaro Gonzalez C."/>
        </authorList>
    </citation>
    <scope>NUCLEOTIDE SEQUENCE</scope>
</reference>
<evidence type="ECO:0000313" key="1">
    <source>
        <dbReference type="EMBL" id="JAH60947.1"/>
    </source>
</evidence>
<dbReference type="AlphaFoldDB" id="A0A0E9U5D6"/>
<organism evidence="1">
    <name type="scientific">Anguilla anguilla</name>
    <name type="common">European freshwater eel</name>
    <name type="synonym">Muraena anguilla</name>
    <dbReference type="NCBI Taxonomy" id="7936"/>
    <lineage>
        <taxon>Eukaryota</taxon>
        <taxon>Metazoa</taxon>
        <taxon>Chordata</taxon>
        <taxon>Craniata</taxon>
        <taxon>Vertebrata</taxon>
        <taxon>Euteleostomi</taxon>
        <taxon>Actinopterygii</taxon>
        <taxon>Neopterygii</taxon>
        <taxon>Teleostei</taxon>
        <taxon>Anguilliformes</taxon>
        <taxon>Anguillidae</taxon>
        <taxon>Anguilla</taxon>
    </lineage>
</organism>
<sequence>MLNLLKLRFCNSSVPKILTDNSEFVIFEHLTGTLAQSDIH</sequence>
<reference evidence="1" key="2">
    <citation type="journal article" date="2015" name="Fish Shellfish Immunol.">
        <title>Early steps in the European eel (Anguilla anguilla)-Vibrio vulnificus interaction in the gills: Role of the RtxA13 toxin.</title>
        <authorList>
            <person name="Callol A."/>
            <person name="Pajuelo D."/>
            <person name="Ebbesson L."/>
            <person name="Teles M."/>
            <person name="MacKenzie S."/>
            <person name="Amaro C."/>
        </authorList>
    </citation>
    <scope>NUCLEOTIDE SEQUENCE</scope>
</reference>
<accession>A0A0E9U5D6</accession>
<proteinExistence type="predicted"/>
<protein>
    <submittedName>
        <fullName evidence="1">Uncharacterized protein</fullName>
    </submittedName>
</protein>
<name>A0A0E9U5D6_ANGAN</name>
<dbReference type="EMBL" id="GBXM01047630">
    <property type="protein sequence ID" value="JAH60947.1"/>
    <property type="molecule type" value="Transcribed_RNA"/>
</dbReference>